<feature type="domain" description="Glyoxalase-like" evidence="1">
    <location>
        <begin position="8"/>
        <end position="113"/>
    </location>
</feature>
<organism evidence="2 3">
    <name type="scientific">Mesorhizobium retamae</name>
    <dbReference type="NCBI Taxonomy" id="2912854"/>
    <lineage>
        <taxon>Bacteria</taxon>
        <taxon>Pseudomonadati</taxon>
        <taxon>Pseudomonadota</taxon>
        <taxon>Alphaproteobacteria</taxon>
        <taxon>Hyphomicrobiales</taxon>
        <taxon>Phyllobacteriaceae</taxon>
        <taxon>Mesorhizobium</taxon>
    </lineage>
</organism>
<dbReference type="RefSeq" id="WP_239362557.1">
    <property type="nucleotide sequence ID" value="NZ_JAKREW010000003.1"/>
</dbReference>
<dbReference type="EMBL" id="JAKREW010000003">
    <property type="protein sequence ID" value="MCG7504396.1"/>
    <property type="molecule type" value="Genomic_DNA"/>
</dbReference>
<evidence type="ECO:0000259" key="1">
    <source>
        <dbReference type="Pfam" id="PF18029"/>
    </source>
</evidence>
<sequence length="119" mass="13187">MHTVFRGIFLTSANPAETAAFYRHVAGLPLEQVGTPNSYIYWRLDRDGVQLAIHDAAAFAAYSQPPLAGSNLTHLYFQIDDRETFLARLKELAIEPFATDDVVITVTDPDGRKVMFGTA</sequence>
<evidence type="ECO:0000313" key="2">
    <source>
        <dbReference type="EMBL" id="MCG7504396.1"/>
    </source>
</evidence>
<gene>
    <name evidence="2" type="ORF">L4923_05115</name>
</gene>
<name>A0ABS9QC55_9HYPH</name>
<dbReference type="SUPFAM" id="SSF54593">
    <property type="entry name" value="Glyoxalase/Bleomycin resistance protein/Dihydroxybiphenyl dioxygenase"/>
    <property type="match status" value="1"/>
</dbReference>
<keyword evidence="3" id="KW-1185">Reference proteome</keyword>
<evidence type="ECO:0000313" key="3">
    <source>
        <dbReference type="Proteomes" id="UP001201701"/>
    </source>
</evidence>
<dbReference type="InterPro" id="IPR029068">
    <property type="entry name" value="Glyas_Bleomycin-R_OHBP_Dase"/>
</dbReference>
<protein>
    <submittedName>
        <fullName evidence="2">VOC family protein</fullName>
    </submittedName>
</protein>
<dbReference type="InterPro" id="IPR041581">
    <property type="entry name" value="Glyoxalase_6"/>
</dbReference>
<proteinExistence type="predicted"/>
<comment type="caution">
    <text evidence="2">The sequence shown here is derived from an EMBL/GenBank/DDBJ whole genome shotgun (WGS) entry which is preliminary data.</text>
</comment>
<dbReference type="Gene3D" id="3.10.180.10">
    <property type="entry name" value="2,3-Dihydroxybiphenyl 1,2-Dioxygenase, domain 1"/>
    <property type="match status" value="1"/>
</dbReference>
<reference evidence="2 3" key="1">
    <citation type="submission" date="2022-02" db="EMBL/GenBank/DDBJ databases">
        <title>Draft genome sequence of Mezorhizobium retamae strain IRAMC:0171 isolated from Retama raetam nodules.</title>
        <authorList>
            <person name="Bengaied R."/>
            <person name="Sbissi I."/>
            <person name="Huber K."/>
            <person name="Ghodbane F."/>
            <person name="Nouioui I."/>
            <person name="Tarhouni M."/>
            <person name="Gtari M."/>
        </authorList>
    </citation>
    <scope>NUCLEOTIDE SEQUENCE [LARGE SCALE GENOMIC DNA]</scope>
    <source>
        <strain evidence="2 3">IRAMC:0171</strain>
    </source>
</reference>
<dbReference type="Proteomes" id="UP001201701">
    <property type="component" value="Unassembled WGS sequence"/>
</dbReference>
<dbReference type="Pfam" id="PF18029">
    <property type="entry name" value="Glyoxalase_6"/>
    <property type="match status" value="1"/>
</dbReference>
<accession>A0ABS9QC55</accession>
<dbReference type="CDD" id="cd06587">
    <property type="entry name" value="VOC"/>
    <property type="match status" value="1"/>
</dbReference>